<name>A0ABT4UMB9_9BACT</name>
<evidence type="ECO:0000313" key="3">
    <source>
        <dbReference type="EMBL" id="MDA3615991.1"/>
    </source>
</evidence>
<sequence length="440" mass="47768">MRHKLFYTALSFLIVISGKAQLQKLVKQLAYNDSARLVTIFKDLHANPELAFMETRTADIVQKELKALGYETQSGIAKTGVVAVLKNGAGPVVLYRADMDCNAVEEVTPLEYASKKRMKNAAGVEVPVMHACGHDAHITWMLGVAKIMAEMKNHWKGTLIFVAQPAEETGSGAKAMIKDGFYDKGIPVPDYLFGMHTIPLAVGKIDNAVGVRMAGTDQINVTFKGVGGHGASPEFTKDPVVMGSNAVMQYQTIISRNIGAQDVGVLTVGAFQAGNSNNVIPASALLKLNLRWFNEATRNTLINGIKQINKGIAVANNLPEELYPDFDIAATAIPLNNHEVLTTRLNTAFEKVLGKENVLTNRPAFMPSEDFQYFAMAGSKTVYNYTFVGIANKDAVKKANASGKEFPFFNHNGNFEVDLSAIPLGTEIGVTAVMELLKIK</sequence>
<organism evidence="3 4">
    <name type="scientific">Polluticaenibacter yanchengensis</name>
    <dbReference type="NCBI Taxonomy" id="3014562"/>
    <lineage>
        <taxon>Bacteria</taxon>
        <taxon>Pseudomonadati</taxon>
        <taxon>Bacteroidota</taxon>
        <taxon>Chitinophagia</taxon>
        <taxon>Chitinophagales</taxon>
        <taxon>Chitinophagaceae</taxon>
        <taxon>Polluticaenibacter</taxon>
    </lineage>
</organism>
<dbReference type="SUPFAM" id="SSF53187">
    <property type="entry name" value="Zn-dependent exopeptidases"/>
    <property type="match status" value="1"/>
</dbReference>
<dbReference type="InterPro" id="IPR011650">
    <property type="entry name" value="Peptidase_M20_dimer"/>
</dbReference>
<dbReference type="NCBIfam" id="TIGR01891">
    <property type="entry name" value="amidohydrolases"/>
    <property type="match status" value="1"/>
</dbReference>
<evidence type="ECO:0000313" key="4">
    <source>
        <dbReference type="Proteomes" id="UP001210231"/>
    </source>
</evidence>
<dbReference type="Gene3D" id="3.40.630.10">
    <property type="entry name" value="Zn peptidases"/>
    <property type="match status" value="1"/>
</dbReference>
<dbReference type="InterPro" id="IPR017439">
    <property type="entry name" value="Amidohydrolase"/>
</dbReference>
<dbReference type="RefSeq" id="WP_407032320.1">
    <property type="nucleotide sequence ID" value="NZ_JAQGEF010000020.1"/>
</dbReference>
<reference evidence="3 4" key="1">
    <citation type="submission" date="2022-12" db="EMBL/GenBank/DDBJ databases">
        <title>Chitinophagaceae gen. sp. nov., a new member of the family Chitinophagaceae, isolated from soil in a chemical factory.</title>
        <authorList>
            <person name="Ke Z."/>
        </authorList>
    </citation>
    <scope>NUCLEOTIDE SEQUENCE [LARGE SCALE GENOMIC DNA]</scope>
    <source>
        <strain evidence="3 4">LY-5</strain>
    </source>
</reference>
<proteinExistence type="predicted"/>
<keyword evidence="4" id="KW-1185">Reference proteome</keyword>
<feature type="domain" description="Peptidase M20 dimerisation" evidence="2">
    <location>
        <begin position="218"/>
        <end position="309"/>
    </location>
</feature>
<dbReference type="InterPro" id="IPR002933">
    <property type="entry name" value="Peptidase_M20"/>
</dbReference>
<comment type="caution">
    <text evidence="3">The sequence shown here is derived from an EMBL/GenBank/DDBJ whole genome shotgun (WGS) entry which is preliminary data.</text>
</comment>
<dbReference type="PIRSF" id="PIRSF005962">
    <property type="entry name" value="Pept_M20D_amidohydro"/>
    <property type="match status" value="1"/>
</dbReference>
<dbReference type="Gene3D" id="3.30.70.360">
    <property type="match status" value="1"/>
</dbReference>
<evidence type="ECO:0000256" key="1">
    <source>
        <dbReference type="ARBA" id="ARBA00022801"/>
    </source>
</evidence>
<keyword evidence="1" id="KW-0378">Hydrolase</keyword>
<dbReference type="SUPFAM" id="SSF55031">
    <property type="entry name" value="Bacterial exopeptidase dimerisation domain"/>
    <property type="match status" value="1"/>
</dbReference>
<dbReference type="EMBL" id="JAQGEF010000020">
    <property type="protein sequence ID" value="MDA3615991.1"/>
    <property type="molecule type" value="Genomic_DNA"/>
</dbReference>
<gene>
    <name evidence="3" type="ORF">O3P16_14345</name>
</gene>
<dbReference type="PANTHER" id="PTHR11014">
    <property type="entry name" value="PEPTIDASE M20 FAMILY MEMBER"/>
    <property type="match status" value="1"/>
</dbReference>
<dbReference type="PANTHER" id="PTHR11014:SF63">
    <property type="entry name" value="METALLOPEPTIDASE, PUTATIVE (AFU_ORTHOLOGUE AFUA_6G09600)-RELATED"/>
    <property type="match status" value="1"/>
</dbReference>
<protein>
    <submittedName>
        <fullName evidence="3">Amidohydrolase</fullName>
    </submittedName>
</protein>
<dbReference type="InterPro" id="IPR036264">
    <property type="entry name" value="Bact_exopeptidase_dim_dom"/>
</dbReference>
<dbReference type="Pfam" id="PF07687">
    <property type="entry name" value="M20_dimer"/>
    <property type="match status" value="1"/>
</dbReference>
<accession>A0ABT4UMB9</accession>
<dbReference type="Pfam" id="PF01546">
    <property type="entry name" value="Peptidase_M20"/>
    <property type="match status" value="1"/>
</dbReference>
<dbReference type="Proteomes" id="UP001210231">
    <property type="component" value="Unassembled WGS sequence"/>
</dbReference>
<evidence type="ECO:0000259" key="2">
    <source>
        <dbReference type="Pfam" id="PF07687"/>
    </source>
</evidence>